<dbReference type="AlphaFoldDB" id="A0A1M5TUC7"/>
<dbReference type="Proteomes" id="UP000184268">
    <property type="component" value="Unassembled WGS sequence"/>
</dbReference>
<protein>
    <submittedName>
        <fullName evidence="1">Uncharacterized protein</fullName>
    </submittedName>
</protein>
<keyword evidence="2" id="KW-1185">Reference proteome</keyword>
<dbReference type="RefSeq" id="WP_067655974.1">
    <property type="nucleotide sequence ID" value="NZ_FQXG01000003.1"/>
</dbReference>
<accession>A0A1M5TUC7</accession>
<reference evidence="2" key="1">
    <citation type="submission" date="2016-11" db="EMBL/GenBank/DDBJ databases">
        <authorList>
            <person name="Varghese N."/>
            <person name="Submissions S."/>
        </authorList>
    </citation>
    <scope>NUCLEOTIDE SEQUENCE [LARGE SCALE GENOMIC DNA]</scope>
    <source>
        <strain evidence="2">DSM 16917</strain>
    </source>
</reference>
<name>A0A1M5TUC7_9GAMM</name>
<gene>
    <name evidence="1" type="ORF">SAMN02745129_2279</name>
</gene>
<sequence>MTQSHAVKEDGARIGRPPGDVLTRAGINTQDELIEFCLTHGLASLEALGRHMAISGAAVGSSVRTRGICWREVQEELCQQGLQPSFGTSRYDTELEDALKAGEQALAEYLLNLGCSDVTDACRKLQITYRPFANRLRDMGTSSSAVTEEMAYRQGNVTFPMYWRRHPREQIHQDVRKSAATGLQVFCRSMGFCAHGAAQFAGRQQLDFDREVLLPVAVSAGREMALTLAVLAPRFPEAAGALQTVSWRDVEAQAVRVFGQSRWVSGLARLLGKRRCQELAVWLRAGPQGQAKLQ</sequence>
<dbReference type="EMBL" id="FQXG01000003">
    <property type="protein sequence ID" value="SHH54278.1"/>
    <property type="molecule type" value="Genomic_DNA"/>
</dbReference>
<evidence type="ECO:0000313" key="2">
    <source>
        <dbReference type="Proteomes" id="UP000184268"/>
    </source>
</evidence>
<proteinExistence type="predicted"/>
<dbReference type="STRING" id="299255.SAMN02745129_2279"/>
<evidence type="ECO:0000313" key="1">
    <source>
        <dbReference type="EMBL" id="SHH54278.1"/>
    </source>
</evidence>
<organism evidence="1 2">
    <name type="scientific">Ferrimonas marina</name>
    <dbReference type="NCBI Taxonomy" id="299255"/>
    <lineage>
        <taxon>Bacteria</taxon>
        <taxon>Pseudomonadati</taxon>
        <taxon>Pseudomonadota</taxon>
        <taxon>Gammaproteobacteria</taxon>
        <taxon>Alteromonadales</taxon>
        <taxon>Ferrimonadaceae</taxon>
        <taxon>Ferrimonas</taxon>
    </lineage>
</organism>